<evidence type="ECO:0000313" key="3">
    <source>
        <dbReference type="Proteomes" id="UP001180845"/>
    </source>
</evidence>
<dbReference type="RefSeq" id="WP_310278845.1">
    <property type="nucleotide sequence ID" value="NZ_JAVDXW010000002.1"/>
</dbReference>
<feature type="domain" description="Transposase IS701-like DDE" evidence="1">
    <location>
        <begin position="2"/>
        <end position="147"/>
    </location>
</feature>
<proteinExistence type="predicted"/>
<comment type="caution">
    <text evidence="2">The sequence shown here is derived from an EMBL/GenBank/DDBJ whole genome shotgun (WGS) entry which is preliminary data.</text>
</comment>
<accession>A0AAE4CQY0</accession>
<dbReference type="InterPro" id="IPR012337">
    <property type="entry name" value="RNaseH-like_sf"/>
</dbReference>
<keyword evidence="3" id="KW-1185">Reference proteome</keyword>
<name>A0AAE4CQY0_9ACTN</name>
<evidence type="ECO:0000259" key="1">
    <source>
        <dbReference type="Pfam" id="PF13546"/>
    </source>
</evidence>
<dbReference type="AlphaFoldDB" id="A0AAE4CQY0"/>
<gene>
    <name evidence="2" type="ORF">JOF55_004816</name>
</gene>
<reference evidence="2" key="1">
    <citation type="submission" date="2023-07" db="EMBL/GenBank/DDBJ databases">
        <title>Sequencing the genomes of 1000 actinobacteria strains.</title>
        <authorList>
            <person name="Klenk H.-P."/>
        </authorList>
    </citation>
    <scope>NUCLEOTIDE SEQUENCE</scope>
    <source>
        <strain evidence="2">DSM 45977</strain>
    </source>
</reference>
<dbReference type="PANTHER" id="PTHR33627">
    <property type="entry name" value="TRANSPOSASE"/>
    <property type="match status" value="1"/>
</dbReference>
<organism evidence="2 3">
    <name type="scientific">Haloactinomyces albus</name>
    <dbReference type="NCBI Taxonomy" id="1352928"/>
    <lineage>
        <taxon>Bacteria</taxon>
        <taxon>Bacillati</taxon>
        <taxon>Actinomycetota</taxon>
        <taxon>Actinomycetes</taxon>
        <taxon>Actinopolysporales</taxon>
        <taxon>Actinopolysporaceae</taxon>
        <taxon>Haloactinomyces</taxon>
    </lineage>
</organism>
<dbReference type="PANTHER" id="PTHR33627:SF1">
    <property type="entry name" value="TRANSPOSASE"/>
    <property type="match status" value="1"/>
</dbReference>
<evidence type="ECO:0000313" key="2">
    <source>
        <dbReference type="EMBL" id="MDR7304572.1"/>
    </source>
</evidence>
<dbReference type="Pfam" id="PF13546">
    <property type="entry name" value="DDE_5"/>
    <property type="match status" value="1"/>
</dbReference>
<dbReference type="InterPro" id="IPR039365">
    <property type="entry name" value="IS701-like"/>
</dbReference>
<dbReference type="Proteomes" id="UP001180845">
    <property type="component" value="Unassembled WGS sequence"/>
</dbReference>
<dbReference type="NCBIfam" id="NF033540">
    <property type="entry name" value="transpos_IS701"/>
    <property type="match status" value="1"/>
</dbReference>
<dbReference type="InterPro" id="IPR038721">
    <property type="entry name" value="IS701-like_DDE_dom"/>
</dbReference>
<sequence>MFGRVEMRSAARAFVSGLLAPIERKTCWQLAEHAGHARPERMQRLLHTACWDADAVHDEVYAFIGQRFADPAGVSVVDETGFLTKGACSAGVQRQYSGTAGRIENCQVGLFATYAGESGHAVVDRELYLPEQTWCADVSRCQRAGIPFAWVAADEVYGQSSYFRSWPESHGIGYVLAVACDHRLTVSRDGTKRALADIAAELPTSAWHPHSAGAGAKGPRDYDCAWISLPGQHRQSVLIRRNRTSGEHAYYRCYAPQPVPLAELVRIAGMRWHIEDSFQNAKSLLALATTSSNPSPPRLLPATTSRVIAGVLGRSSGRWGFASPRASSSEVVGRG</sequence>
<dbReference type="SUPFAM" id="SSF53098">
    <property type="entry name" value="Ribonuclease H-like"/>
    <property type="match status" value="1"/>
</dbReference>
<dbReference type="EMBL" id="JAVDXW010000002">
    <property type="protein sequence ID" value="MDR7304572.1"/>
    <property type="molecule type" value="Genomic_DNA"/>
</dbReference>
<protein>
    <submittedName>
        <fullName evidence="2">SRSO17 transposase</fullName>
    </submittedName>
</protein>